<dbReference type="InterPro" id="IPR012188">
    <property type="entry name" value="ME_PTA"/>
</dbReference>
<keyword evidence="6 13" id="KW-0560">Oxidoreductase</keyword>
<dbReference type="SMART" id="SM01274">
    <property type="entry name" value="malic"/>
    <property type="match status" value="1"/>
</dbReference>
<dbReference type="FunFam" id="3.40.50.10380:FF:000003">
    <property type="entry name" value="NADP-dependent malic enzyme"/>
    <property type="match status" value="1"/>
</dbReference>
<evidence type="ECO:0000256" key="7">
    <source>
        <dbReference type="ARBA" id="ARBA00023268"/>
    </source>
</evidence>
<dbReference type="PIRSF" id="PIRSF036684">
    <property type="entry name" value="ME_PTA"/>
    <property type="match status" value="1"/>
</dbReference>
<dbReference type="Gene3D" id="3.40.50.720">
    <property type="entry name" value="NAD(P)-binding Rossmann-like Domain"/>
    <property type="match status" value="1"/>
</dbReference>
<evidence type="ECO:0000256" key="1">
    <source>
        <dbReference type="ARBA" id="ARBA00001936"/>
    </source>
</evidence>
<evidence type="ECO:0000256" key="8">
    <source>
        <dbReference type="PIRSR" id="PIRSR036684-1"/>
    </source>
</evidence>
<dbReference type="GO" id="GO:0016746">
    <property type="term" value="F:acyltransferase activity"/>
    <property type="evidence" value="ECO:0007669"/>
    <property type="project" value="InterPro"/>
</dbReference>
<evidence type="ECO:0000313" key="14">
    <source>
        <dbReference type="Proteomes" id="UP000233293"/>
    </source>
</evidence>
<evidence type="ECO:0000256" key="4">
    <source>
        <dbReference type="ARBA" id="ARBA00008756"/>
    </source>
</evidence>
<dbReference type="EC" id="1.1.1.40" evidence="13"/>
<dbReference type="EMBL" id="PIUM01000017">
    <property type="protein sequence ID" value="PKU23821.1"/>
    <property type="molecule type" value="Genomic_DNA"/>
</dbReference>
<dbReference type="Proteomes" id="UP000233293">
    <property type="component" value="Unassembled WGS sequence"/>
</dbReference>
<dbReference type="GO" id="GO:0046872">
    <property type="term" value="F:metal ion binding"/>
    <property type="evidence" value="ECO:0007669"/>
    <property type="project" value="UniProtKB-KW"/>
</dbReference>
<evidence type="ECO:0000256" key="2">
    <source>
        <dbReference type="ARBA" id="ARBA00001946"/>
    </source>
</evidence>
<dbReference type="InterPro" id="IPR042113">
    <property type="entry name" value="P_AcTrfase_dom1"/>
</dbReference>
<dbReference type="Gene3D" id="3.40.50.10750">
    <property type="entry name" value="Isocitrate/Isopropylmalate dehydrogenase-like"/>
    <property type="match status" value="1"/>
</dbReference>
<keyword evidence="14" id="KW-1185">Reference proteome</keyword>
<accession>A0A2N3PTT6</accession>
<dbReference type="AlphaFoldDB" id="A0A2N3PTT6"/>
<feature type="binding site" evidence="10">
    <location>
        <position position="181"/>
    </location>
    <ligand>
        <name>a divalent metal cation</name>
        <dbReference type="ChEBI" id="CHEBI:60240"/>
    </ligand>
</feature>
<feature type="domain" description="Malic enzyme N-terminal" evidence="12">
    <location>
        <begin position="37"/>
        <end position="170"/>
    </location>
</feature>
<comment type="cofactor">
    <cofactor evidence="2">
        <name>Mg(2+)</name>
        <dbReference type="ChEBI" id="CHEBI:18420"/>
    </cofactor>
</comment>
<evidence type="ECO:0000256" key="9">
    <source>
        <dbReference type="PIRSR" id="PIRSR036684-2"/>
    </source>
</evidence>
<comment type="similarity">
    <text evidence="3">In the N-terminal section; belongs to the malic enzymes family.</text>
</comment>
<evidence type="ECO:0000259" key="11">
    <source>
        <dbReference type="SMART" id="SM00919"/>
    </source>
</evidence>
<reference evidence="14" key="1">
    <citation type="submission" date="2017-12" db="EMBL/GenBank/DDBJ databases">
        <title>Draft genome sequence of Telmatospirillum siberiense 26-4b1T, an acidotolerant peatland alphaproteobacterium potentially involved in sulfur cycling.</title>
        <authorList>
            <person name="Hausmann B."/>
            <person name="Pjevac P."/>
            <person name="Schreck K."/>
            <person name="Herbold C.W."/>
            <person name="Daims H."/>
            <person name="Wagner M."/>
            <person name="Pester M."/>
            <person name="Loy A."/>
        </authorList>
    </citation>
    <scope>NUCLEOTIDE SEQUENCE [LARGE SCALE GENOMIC DNA]</scope>
    <source>
        <strain evidence="14">26-4b1</strain>
    </source>
</reference>
<keyword evidence="5 9" id="KW-0479">Metal-binding</keyword>
<dbReference type="Pfam" id="PF00390">
    <property type="entry name" value="malic"/>
    <property type="match status" value="1"/>
</dbReference>
<keyword evidence="10" id="KW-0521">NADP</keyword>
<proteinExistence type="inferred from homology"/>
<dbReference type="InterPro" id="IPR051674">
    <property type="entry name" value="Malate_Decarboxylase"/>
</dbReference>
<sequence>MTASHSSSGKGTGPERLGDAVGDLEALALEYHQRGRPGKLATVATKPMETQRDLGLAYSPGVAHACNAIAANPERAAQLTARANMVAVVTNGTAVLGLGDIGPLAAKPVMEGKAVLFKKFAGIDAFDLEVNEKDVDALVDTIARLEPTFGAINLEDIAAPACFEVERRLRERMKIPVFHDDQHGTAIVVGAAVLNGLHLVGKKIEDVRVVSTGGGAAGIACLDMLVGMGLTRSNVVLVDRVGVVYDGRTEEMNPYKQAYAQKTNARTLDEVIDGADVFLGLSAPGLLSGDMVKRMADSPFILALANPDPEITPEEARAARPDAIIATGRSDYPNQVNNLLCFPFIFRAALDVGATTINEEMQLACLKAIAEMARAEPSDVVVAAYGDAAKLRFGPDYILPKPFDPRLIVEIAEAVAKAAMDSGVATRPIADLKAYRQQLEQYVFRSSLVMKPVFRKAQQQPKRVVYAEGEDERVLRVAQVAVDEGLARPILIGRAGIIAEKIDRLGLRLVAGRHFDAVEAESDSRFDAYAKSYHDLMGRHGVRPDYAGLVMRSNATVFAATMLSRGDADAMVCGMEKPFASHFGDVMDVIGLRADATIAATMNLMILDKSTFFLCDTQVNADPTAEQIAEIAVMAAEKVRLFGIEPKVALLSHSNFGSADTPSARKMRAALEIISHLAPNLEVDGEMHADMALSQMVRNKVLPDTRLKGNANLLIMPTLDAANIAFNLLQAVGEGRTVGPILLGAAKPVHIVTRFITARGLLNVTAVSVVEAQSV</sequence>
<dbReference type="PANTHER" id="PTHR43237:SF4">
    <property type="entry name" value="NADP-DEPENDENT MALIC ENZYME"/>
    <property type="match status" value="1"/>
</dbReference>
<dbReference type="Gene3D" id="3.40.50.10380">
    <property type="entry name" value="Malic enzyme, N-terminal domain"/>
    <property type="match status" value="1"/>
</dbReference>
<dbReference type="GO" id="GO:0051287">
    <property type="term" value="F:NAD binding"/>
    <property type="evidence" value="ECO:0007669"/>
    <property type="project" value="InterPro"/>
</dbReference>
<evidence type="ECO:0000256" key="5">
    <source>
        <dbReference type="ARBA" id="ARBA00022723"/>
    </source>
</evidence>
<evidence type="ECO:0000313" key="13">
    <source>
        <dbReference type="EMBL" id="PKU23821.1"/>
    </source>
</evidence>
<dbReference type="PANTHER" id="PTHR43237">
    <property type="entry name" value="NADP-DEPENDENT MALIC ENZYME"/>
    <property type="match status" value="1"/>
</dbReference>
<feature type="domain" description="Malic enzyme NAD-binding" evidence="11">
    <location>
        <begin position="182"/>
        <end position="420"/>
    </location>
</feature>
<dbReference type="InterPro" id="IPR002505">
    <property type="entry name" value="PTA_PTB"/>
</dbReference>
<organism evidence="13 14">
    <name type="scientific">Telmatospirillum siberiense</name>
    <dbReference type="NCBI Taxonomy" id="382514"/>
    <lineage>
        <taxon>Bacteria</taxon>
        <taxon>Pseudomonadati</taxon>
        <taxon>Pseudomonadota</taxon>
        <taxon>Alphaproteobacteria</taxon>
        <taxon>Rhodospirillales</taxon>
        <taxon>Rhodospirillaceae</taxon>
        <taxon>Telmatospirillum</taxon>
    </lineage>
</organism>
<dbReference type="SUPFAM" id="SSF53223">
    <property type="entry name" value="Aminoacid dehydrogenase-like, N-terminal domain"/>
    <property type="match status" value="1"/>
</dbReference>
<dbReference type="InterPro" id="IPR046346">
    <property type="entry name" value="Aminoacid_DH-like_N_sf"/>
</dbReference>
<dbReference type="Pfam" id="PF01515">
    <property type="entry name" value="PTA_PTB"/>
    <property type="match status" value="1"/>
</dbReference>
<dbReference type="InterPro" id="IPR036291">
    <property type="entry name" value="NAD(P)-bd_dom_sf"/>
</dbReference>
<dbReference type="InterPro" id="IPR012302">
    <property type="entry name" value="Malic_NAD-bd"/>
</dbReference>
<protein>
    <submittedName>
        <fullName evidence="13">NADP-dependent malic enzyme</fullName>
        <ecNumber evidence="13">1.1.1.40</ecNumber>
    </submittedName>
</protein>
<dbReference type="CDD" id="cd05311">
    <property type="entry name" value="NAD_bind_2_malic_enz"/>
    <property type="match status" value="1"/>
</dbReference>
<dbReference type="SUPFAM" id="SSF53659">
    <property type="entry name" value="Isocitrate/Isopropylmalate dehydrogenase-like"/>
    <property type="match status" value="1"/>
</dbReference>
<dbReference type="Pfam" id="PF03949">
    <property type="entry name" value="Malic_M"/>
    <property type="match status" value="1"/>
</dbReference>
<dbReference type="InterPro" id="IPR012301">
    <property type="entry name" value="Malic_N_dom"/>
</dbReference>
<dbReference type="SMART" id="SM00919">
    <property type="entry name" value="Malic_M"/>
    <property type="match status" value="1"/>
</dbReference>
<dbReference type="Gene3D" id="3.40.50.10950">
    <property type="match status" value="1"/>
</dbReference>
<comment type="caution">
    <text evidence="13">The sequence shown here is derived from an EMBL/GenBank/DDBJ whole genome shotgun (WGS) entry which is preliminary data.</text>
</comment>
<evidence type="ECO:0000256" key="10">
    <source>
        <dbReference type="PIRSR" id="PIRSR036684-3"/>
    </source>
</evidence>
<feature type="active site" description="Proton acceptor" evidence="8">
    <location>
        <position position="113"/>
    </location>
</feature>
<feature type="binding site" evidence="10">
    <location>
        <begin position="95"/>
        <end position="102"/>
    </location>
    <ligand>
        <name>NADP(+)</name>
        <dbReference type="ChEBI" id="CHEBI:58349"/>
    </ligand>
</feature>
<feature type="binding site" evidence="9">
    <location>
        <position position="156"/>
    </location>
    <ligand>
        <name>a divalent metal cation</name>
        <dbReference type="ChEBI" id="CHEBI:60240"/>
    </ligand>
</feature>
<feature type="binding site" evidence="10">
    <location>
        <position position="306"/>
    </location>
    <ligand>
        <name>a divalent metal cation</name>
        <dbReference type="ChEBI" id="CHEBI:60240"/>
    </ligand>
</feature>
<dbReference type="SUPFAM" id="SSF51735">
    <property type="entry name" value="NAD(P)-binding Rossmann-fold domains"/>
    <property type="match status" value="1"/>
</dbReference>
<dbReference type="InterPro" id="IPR042112">
    <property type="entry name" value="P_AcTrfase_dom2"/>
</dbReference>
<name>A0A2N3PTT6_9PROT</name>
<gene>
    <name evidence="13" type="ORF">CWS72_14940</name>
</gene>
<dbReference type="RefSeq" id="WP_101251457.1">
    <property type="nucleotide sequence ID" value="NZ_PIUM01000017.1"/>
</dbReference>
<feature type="binding site" evidence="9">
    <location>
        <position position="155"/>
    </location>
    <ligand>
        <name>a divalent metal cation</name>
        <dbReference type="ChEBI" id="CHEBI:60240"/>
    </ligand>
</feature>
<comment type="similarity">
    <text evidence="4">In the C-terminal section; belongs to the phosphate acetyltransferase and butyryltransferase family.</text>
</comment>
<keyword evidence="7" id="KW-0511">Multifunctional enzyme</keyword>
<dbReference type="GO" id="GO:0004473">
    <property type="term" value="F:malate dehydrogenase (decarboxylating) (NADP+) activity"/>
    <property type="evidence" value="ECO:0007669"/>
    <property type="project" value="UniProtKB-EC"/>
</dbReference>
<dbReference type="InterPro" id="IPR045213">
    <property type="entry name" value="Malic_NAD-bd_bact_type"/>
</dbReference>
<dbReference type="InterPro" id="IPR037062">
    <property type="entry name" value="Malic_N_dom_sf"/>
</dbReference>
<dbReference type="FunFam" id="3.40.50.720:FF:000095">
    <property type="entry name" value="NADP-dependent malic enzyme"/>
    <property type="match status" value="1"/>
</dbReference>
<comment type="cofactor">
    <cofactor evidence="1">
        <name>Mn(2+)</name>
        <dbReference type="ChEBI" id="CHEBI:29035"/>
    </cofactor>
</comment>
<dbReference type="OrthoDB" id="9805787at2"/>
<evidence type="ECO:0000259" key="12">
    <source>
        <dbReference type="SMART" id="SM01274"/>
    </source>
</evidence>
<dbReference type="GO" id="GO:0006108">
    <property type="term" value="P:malate metabolic process"/>
    <property type="evidence" value="ECO:0007669"/>
    <property type="project" value="InterPro"/>
</dbReference>
<evidence type="ECO:0000256" key="3">
    <source>
        <dbReference type="ARBA" id="ARBA00007686"/>
    </source>
</evidence>
<evidence type="ECO:0000256" key="6">
    <source>
        <dbReference type="ARBA" id="ARBA00023002"/>
    </source>
</evidence>